<accession>A0ABT8GXG6</accession>
<evidence type="ECO:0000313" key="2">
    <source>
        <dbReference type="Proteomes" id="UP001172702"/>
    </source>
</evidence>
<gene>
    <name evidence="1" type="ORF">QYF62_02345</name>
</gene>
<proteinExistence type="predicted"/>
<evidence type="ECO:0008006" key="3">
    <source>
        <dbReference type="Google" id="ProtNLM"/>
    </source>
</evidence>
<protein>
    <recommendedName>
        <fullName evidence="3">SAM-dependent methyltransferase</fullName>
    </recommendedName>
</protein>
<reference evidence="1 2" key="1">
    <citation type="submission" date="2023-07" db="EMBL/GenBank/DDBJ databases">
        <title>Strategy for survival of the halotoleranting strain Dietzia MX2 from the Yakshinskoe mineral salts deposit.</title>
        <authorList>
            <person name="Kharitonova M.A."/>
            <person name="Kupriyanova-Ashina F.G."/>
            <person name="Shakirov T.R."/>
            <person name="Vafina M.S."/>
            <person name="Ilinskaya O.N."/>
        </authorList>
    </citation>
    <scope>NUCLEOTIDE SEQUENCE [LARGE SCALE GENOMIC DNA]</scope>
    <source>
        <strain evidence="1 2">MX2</strain>
    </source>
</reference>
<dbReference type="EMBL" id="JAUHTB010000002">
    <property type="protein sequence ID" value="MDN4504903.1"/>
    <property type="molecule type" value="Genomic_DNA"/>
</dbReference>
<organism evidence="1 2">
    <name type="scientific">Dietzia maris</name>
    <dbReference type="NCBI Taxonomy" id="37915"/>
    <lineage>
        <taxon>Bacteria</taxon>
        <taxon>Bacillati</taxon>
        <taxon>Actinomycetota</taxon>
        <taxon>Actinomycetes</taxon>
        <taxon>Mycobacteriales</taxon>
        <taxon>Dietziaceae</taxon>
        <taxon>Dietzia</taxon>
    </lineage>
</organism>
<dbReference type="RefSeq" id="WP_181694361.1">
    <property type="nucleotide sequence ID" value="NZ_CANNAK010000009.1"/>
</dbReference>
<keyword evidence="2" id="KW-1185">Reference proteome</keyword>
<sequence length="53" mass="5311">MGSLAEFAEGSSQFAINSGSTLVDFGTGLPSLVLMLLDAVGFGTSVDLTASVE</sequence>
<name>A0ABT8GXG6_9ACTN</name>
<comment type="caution">
    <text evidence="1">The sequence shown here is derived from an EMBL/GenBank/DDBJ whole genome shotgun (WGS) entry which is preliminary data.</text>
</comment>
<dbReference type="Proteomes" id="UP001172702">
    <property type="component" value="Unassembled WGS sequence"/>
</dbReference>
<evidence type="ECO:0000313" key="1">
    <source>
        <dbReference type="EMBL" id="MDN4504903.1"/>
    </source>
</evidence>